<dbReference type="InterPro" id="IPR015915">
    <property type="entry name" value="Kelch-typ_b-propeller"/>
</dbReference>
<name>A0A4R8MHI6_9FLAO</name>
<accession>A0A4R8MHI6</accession>
<dbReference type="PANTHER" id="PTHR46375:SF3">
    <property type="entry name" value="KELCH REPEAT AND BTB DOMAIN-CONTAINING PROTEIN 13"/>
    <property type="match status" value="1"/>
</dbReference>
<dbReference type="Proteomes" id="UP000294824">
    <property type="component" value="Unassembled WGS sequence"/>
</dbReference>
<dbReference type="AlphaFoldDB" id="A0A4R8MHI6"/>
<dbReference type="SMART" id="SM00612">
    <property type="entry name" value="Kelch"/>
    <property type="match status" value="4"/>
</dbReference>
<proteinExistence type="predicted"/>
<sequence length="440" mass="49017">MKKIDFSRNLLLRFVFCLAPILINGQTSKKITDQWIDKDEDENYTARHECSFVQAGDNFILFGGRESAQTLELYNFKNNTWKKATTKAPKEFNHFQATLYQGFVWVIGAFKTNAFPKETPEEAIWLYHPPTDKWIKGPEIPENRRRGGAGLVVYNNAFYLIGGNTIGHNGGYVNWFDTYNPKTNTWTVLENASQKRDHFHAAVIGNTLYAAGGRKSGGEGGVFSPLIDVVDTYNFDTKTWSTLKNNLPTPRAAPGIMAFNNELYVMGGEGEKKGPAFKIVEAYNPETGIWTNKAPMLYPRHGSQAILSGEGIYIAAGSPKRAGGRQLNMEVYNKDKPKGKPLIASKLVTPKQIKVQTNGNTSITVKNKKGNTGSFISAIKIIGTGKDNYKIESKTEHFLVDANSTFNIEVKHLEKLSNKKATLEIVYNGDIVKTIALITE</sequence>
<dbReference type="Pfam" id="PF01344">
    <property type="entry name" value="Kelch_1"/>
    <property type="match status" value="1"/>
</dbReference>
<dbReference type="Pfam" id="PF24681">
    <property type="entry name" value="Kelch_KLHDC2_KLHL20_DRC7"/>
    <property type="match status" value="1"/>
</dbReference>
<gene>
    <name evidence="1" type="ORF">DFQ06_0125</name>
</gene>
<dbReference type="EMBL" id="SORL01000001">
    <property type="protein sequence ID" value="TDY65520.1"/>
    <property type="molecule type" value="Genomic_DNA"/>
</dbReference>
<reference evidence="1 2" key="1">
    <citation type="submission" date="2019-03" db="EMBL/GenBank/DDBJ databases">
        <title>Genomic Encyclopedia of Type Strains, Phase III (KMG-III): the genomes of soil and plant-associated and newly described type strains.</title>
        <authorList>
            <person name="Whitman W."/>
        </authorList>
    </citation>
    <scope>NUCLEOTIDE SEQUENCE [LARGE SCALE GENOMIC DNA]</scope>
    <source>
        <strain evidence="1 2">CECT 8301</strain>
    </source>
</reference>
<organism evidence="1 2">
    <name type="scientific">Algibacter lectus</name>
    <dbReference type="NCBI Taxonomy" id="221126"/>
    <lineage>
        <taxon>Bacteria</taxon>
        <taxon>Pseudomonadati</taxon>
        <taxon>Bacteroidota</taxon>
        <taxon>Flavobacteriia</taxon>
        <taxon>Flavobacteriales</taxon>
        <taxon>Flavobacteriaceae</taxon>
        <taxon>Algibacter</taxon>
    </lineage>
</organism>
<dbReference type="InterPro" id="IPR006652">
    <property type="entry name" value="Kelch_1"/>
</dbReference>
<dbReference type="PANTHER" id="PTHR46375">
    <property type="entry name" value="KELCH REPEAT AND BTB DOMAIN-CONTAINING PROTEIN 13-RELATED"/>
    <property type="match status" value="1"/>
</dbReference>
<comment type="caution">
    <text evidence="1">The sequence shown here is derived from an EMBL/GenBank/DDBJ whole genome shotgun (WGS) entry which is preliminary data.</text>
</comment>
<keyword evidence="2" id="KW-1185">Reference proteome</keyword>
<dbReference type="SUPFAM" id="SSF117281">
    <property type="entry name" value="Kelch motif"/>
    <property type="match status" value="1"/>
</dbReference>
<evidence type="ECO:0000313" key="2">
    <source>
        <dbReference type="Proteomes" id="UP000294824"/>
    </source>
</evidence>
<evidence type="ECO:0000313" key="1">
    <source>
        <dbReference type="EMBL" id="TDY65520.1"/>
    </source>
</evidence>
<protein>
    <submittedName>
        <fullName evidence="1">Galactose oxidase-like protein</fullName>
    </submittedName>
</protein>
<dbReference type="InterPro" id="IPR052392">
    <property type="entry name" value="Kelch-BTB_domain-containing"/>
</dbReference>
<dbReference type="RefSeq" id="WP_133965422.1">
    <property type="nucleotide sequence ID" value="NZ_SORL01000001.1"/>
</dbReference>
<dbReference type="Gene3D" id="2.120.10.80">
    <property type="entry name" value="Kelch-type beta propeller"/>
    <property type="match status" value="2"/>
</dbReference>